<feature type="compositionally biased region" description="Basic residues" evidence="1">
    <location>
        <begin position="191"/>
        <end position="203"/>
    </location>
</feature>
<proteinExistence type="predicted"/>
<dbReference type="OrthoDB" id="1918246at2759"/>
<evidence type="ECO:0008006" key="4">
    <source>
        <dbReference type="Google" id="ProtNLM"/>
    </source>
</evidence>
<dbReference type="EMBL" id="VAHF01000002">
    <property type="protein sequence ID" value="TXG69703.1"/>
    <property type="molecule type" value="Genomic_DNA"/>
</dbReference>
<protein>
    <recommendedName>
        <fullName evidence="4">MULE transposase domain-containing protein</fullName>
    </recommendedName>
</protein>
<dbReference type="Proteomes" id="UP000323000">
    <property type="component" value="Chromosome 2"/>
</dbReference>
<sequence length="254" mass="28823">MAKVRVNPMFERFVLSFHAMQIGFLKGCRPLIGLDGCHLSSEFGGVLLSAIAIDADGGIFSLAYCVFEWARHRVDTRIKSDHVTDNISECFNSWIKDDKDKSILTLMEIIRKKFMKTHGGKPTQEYLRENELAGIGEHEAVEKTSEFKPSDQLERTRGNPTREYLRRNKTVGQKKQTYGNPQGAPPDPPKKRNSVGRPKKSRKRAADEGLAPSKCFTKRCISYGAMGHNSRTYFRNISKHALDYMYFSQLLPSS</sequence>
<feature type="compositionally biased region" description="Basic and acidic residues" evidence="1">
    <location>
        <begin position="140"/>
        <end position="157"/>
    </location>
</feature>
<feature type="region of interest" description="Disordered" evidence="1">
    <location>
        <begin position="140"/>
        <end position="209"/>
    </location>
</feature>
<name>A0A5C7IK88_9ROSI</name>
<evidence type="ECO:0000313" key="2">
    <source>
        <dbReference type="EMBL" id="TXG69703.1"/>
    </source>
</evidence>
<organism evidence="2 3">
    <name type="scientific">Acer yangbiense</name>
    <dbReference type="NCBI Taxonomy" id="1000413"/>
    <lineage>
        <taxon>Eukaryota</taxon>
        <taxon>Viridiplantae</taxon>
        <taxon>Streptophyta</taxon>
        <taxon>Embryophyta</taxon>
        <taxon>Tracheophyta</taxon>
        <taxon>Spermatophyta</taxon>
        <taxon>Magnoliopsida</taxon>
        <taxon>eudicotyledons</taxon>
        <taxon>Gunneridae</taxon>
        <taxon>Pentapetalae</taxon>
        <taxon>rosids</taxon>
        <taxon>malvids</taxon>
        <taxon>Sapindales</taxon>
        <taxon>Sapindaceae</taxon>
        <taxon>Hippocastanoideae</taxon>
        <taxon>Acereae</taxon>
        <taxon>Acer</taxon>
    </lineage>
</organism>
<dbReference type="AlphaFoldDB" id="A0A5C7IK88"/>
<dbReference type="PANTHER" id="PTHR31973">
    <property type="entry name" value="POLYPROTEIN, PUTATIVE-RELATED"/>
    <property type="match status" value="1"/>
</dbReference>
<reference evidence="3" key="1">
    <citation type="journal article" date="2019" name="Gigascience">
        <title>De novo genome assembly of the endangered Acer yangbiense, a plant species with extremely small populations endemic to Yunnan Province, China.</title>
        <authorList>
            <person name="Yang J."/>
            <person name="Wariss H.M."/>
            <person name="Tao L."/>
            <person name="Zhang R."/>
            <person name="Yun Q."/>
            <person name="Hollingsworth P."/>
            <person name="Dao Z."/>
            <person name="Luo G."/>
            <person name="Guo H."/>
            <person name="Ma Y."/>
            <person name="Sun W."/>
        </authorList>
    </citation>
    <scope>NUCLEOTIDE SEQUENCE [LARGE SCALE GENOMIC DNA]</scope>
    <source>
        <strain evidence="3">cv. Malutang</strain>
    </source>
</reference>
<accession>A0A5C7IK88</accession>
<keyword evidence="3" id="KW-1185">Reference proteome</keyword>
<dbReference type="PANTHER" id="PTHR31973:SF197">
    <property type="entry name" value="SWIM-TYPE DOMAIN-CONTAINING PROTEIN"/>
    <property type="match status" value="1"/>
</dbReference>
<comment type="caution">
    <text evidence="2">The sequence shown here is derived from an EMBL/GenBank/DDBJ whole genome shotgun (WGS) entry which is preliminary data.</text>
</comment>
<feature type="compositionally biased region" description="Polar residues" evidence="1">
    <location>
        <begin position="170"/>
        <end position="180"/>
    </location>
</feature>
<evidence type="ECO:0000256" key="1">
    <source>
        <dbReference type="SAM" id="MobiDB-lite"/>
    </source>
</evidence>
<evidence type="ECO:0000313" key="3">
    <source>
        <dbReference type="Proteomes" id="UP000323000"/>
    </source>
</evidence>
<gene>
    <name evidence="2" type="ORF">EZV62_004638</name>
</gene>